<reference evidence="1 2" key="1">
    <citation type="submission" date="2017-12" db="EMBL/GenBank/DDBJ databases">
        <title>High-resolution comparative analysis of great ape genomes.</title>
        <authorList>
            <person name="Pollen A."/>
            <person name="Hastie A."/>
            <person name="Hormozdiari F."/>
            <person name="Dougherty M."/>
            <person name="Liu R."/>
            <person name="Chaisson M."/>
            <person name="Hoppe E."/>
            <person name="Hill C."/>
            <person name="Pang A."/>
            <person name="Hillier L."/>
            <person name="Baker C."/>
            <person name="Armstrong J."/>
            <person name="Shendure J."/>
            <person name="Paten B."/>
            <person name="Wilson R."/>
            <person name="Chao H."/>
            <person name="Schneider V."/>
            <person name="Ventura M."/>
            <person name="Kronenberg Z."/>
            <person name="Murali S."/>
            <person name="Gordon D."/>
            <person name="Cantsilieris S."/>
            <person name="Munson K."/>
            <person name="Nelson B."/>
            <person name="Raja A."/>
            <person name="Underwood J."/>
            <person name="Diekhans M."/>
            <person name="Fiddes I."/>
            <person name="Haussler D."/>
            <person name="Eichler E."/>
        </authorList>
    </citation>
    <scope>NUCLEOTIDE SEQUENCE [LARGE SCALE GENOMIC DNA]</scope>
    <source>
        <strain evidence="1">Yerkes chimp pedigree #C0471</strain>
    </source>
</reference>
<name>A0A2J8PUT5_PANTR</name>
<feature type="non-terminal residue" evidence="1">
    <location>
        <position position="63"/>
    </location>
</feature>
<evidence type="ECO:0000313" key="1">
    <source>
        <dbReference type="EMBL" id="PNI87776.1"/>
    </source>
</evidence>
<dbReference type="InterPro" id="IPR046341">
    <property type="entry name" value="SET_dom_sf"/>
</dbReference>
<dbReference type="Proteomes" id="UP000236370">
    <property type="component" value="Unassembled WGS sequence"/>
</dbReference>
<evidence type="ECO:0000313" key="2">
    <source>
        <dbReference type="Proteomes" id="UP000236370"/>
    </source>
</evidence>
<dbReference type="EMBL" id="NBAG03000210">
    <property type="protein sequence ID" value="PNI87776.1"/>
    <property type="molecule type" value="Genomic_DNA"/>
</dbReference>
<dbReference type="SMR" id="A0A2J8PUT5"/>
<gene>
    <name evidence="1" type="ORF">CK820_G0000632</name>
</gene>
<proteinExistence type="predicted"/>
<comment type="caution">
    <text evidence="1">The sequence shown here is derived from an EMBL/GenBank/DDBJ whole genome shotgun (WGS) entry which is preliminary data.</text>
</comment>
<dbReference type="Gene3D" id="2.170.270.10">
    <property type="entry name" value="SET domain"/>
    <property type="match status" value="1"/>
</dbReference>
<accession>A0A2J8PUT5</accession>
<protein>
    <submittedName>
        <fullName evidence="1">PRDM1 isoform 8</fullName>
    </submittedName>
</protein>
<sequence>MKMDMEDADMTLWTEAEFEEKCTYIVNDHPWDSGADGGTSVQAEASLPRNLLFKYATNSEEVI</sequence>
<organism evidence="1 2">
    <name type="scientific">Pan troglodytes</name>
    <name type="common">Chimpanzee</name>
    <dbReference type="NCBI Taxonomy" id="9598"/>
    <lineage>
        <taxon>Eukaryota</taxon>
        <taxon>Metazoa</taxon>
        <taxon>Chordata</taxon>
        <taxon>Craniata</taxon>
        <taxon>Vertebrata</taxon>
        <taxon>Euteleostomi</taxon>
        <taxon>Mammalia</taxon>
        <taxon>Eutheria</taxon>
        <taxon>Euarchontoglires</taxon>
        <taxon>Primates</taxon>
        <taxon>Haplorrhini</taxon>
        <taxon>Catarrhini</taxon>
        <taxon>Hominidae</taxon>
        <taxon>Pan</taxon>
    </lineage>
</organism>
<dbReference type="AlphaFoldDB" id="A0A2J8PUT5"/>